<evidence type="ECO:0000313" key="6">
    <source>
        <dbReference type="EMBL" id="KAK1313598.1"/>
    </source>
</evidence>
<dbReference type="AlphaFoldDB" id="A0AAV9EN08"/>
<dbReference type="InterPro" id="IPR004294">
    <property type="entry name" value="Carotenoid_Oase"/>
</dbReference>
<keyword evidence="2 5" id="KW-0479">Metal-binding</keyword>
<dbReference type="Pfam" id="PF03055">
    <property type="entry name" value="RPE65"/>
    <property type="match status" value="1"/>
</dbReference>
<evidence type="ECO:0000256" key="1">
    <source>
        <dbReference type="ARBA" id="ARBA00006787"/>
    </source>
</evidence>
<dbReference type="EMBL" id="JAUJYO010000006">
    <property type="protein sequence ID" value="KAK1313598.1"/>
    <property type="molecule type" value="Genomic_DNA"/>
</dbReference>
<gene>
    <name evidence="6" type="primary">CCD1</name>
    <name evidence="6" type="ORF">QJS10_CPA06g00759</name>
</gene>
<reference evidence="6" key="2">
    <citation type="submission" date="2023-06" db="EMBL/GenBank/DDBJ databases">
        <authorList>
            <person name="Ma L."/>
            <person name="Liu K.-W."/>
            <person name="Li Z."/>
            <person name="Hsiao Y.-Y."/>
            <person name="Qi Y."/>
            <person name="Fu T."/>
            <person name="Tang G."/>
            <person name="Zhang D."/>
            <person name="Sun W.-H."/>
            <person name="Liu D.-K."/>
            <person name="Li Y."/>
            <person name="Chen G.-Z."/>
            <person name="Liu X.-D."/>
            <person name="Liao X.-Y."/>
            <person name="Jiang Y.-T."/>
            <person name="Yu X."/>
            <person name="Hao Y."/>
            <person name="Huang J."/>
            <person name="Zhao X.-W."/>
            <person name="Ke S."/>
            <person name="Chen Y.-Y."/>
            <person name="Wu W.-L."/>
            <person name="Hsu J.-L."/>
            <person name="Lin Y.-F."/>
            <person name="Huang M.-D."/>
            <person name="Li C.-Y."/>
            <person name="Huang L."/>
            <person name="Wang Z.-W."/>
            <person name="Zhao X."/>
            <person name="Zhong W.-Y."/>
            <person name="Peng D.-H."/>
            <person name="Ahmad S."/>
            <person name="Lan S."/>
            <person name="Zhang J.-S."/>
            <person name="Tsai W.-C."/>
            <person name="Van De Peer Y."/>
            <person name="Liu Z.-J."/>
        </authorList>
    </citation>
    <scope>NUCLEOTIDE SEQUENCE</scope>
    <source>
        <strain evidence="6">CP</strain>
        <tissue evidence="6">Leaves</tissue>
    </source>
</reference>
<evidence type="ECO:0000313" key="7">
    <source>
        <dbReference type="Proteomes" id="UP001180020"/>
    </source>
</evidence>
<accession>A0AAV9EN08</accession>
<organism evidence="6 7">
    <name type="scientific">Acorus calamus</name>
    <name type="common">Sweet flag</name>
    <dbReference type="NCBI Taxonomy" id="4465"/>
    <lineage>
        <taxon>Eukaryota</taxon>
        <taxon>Viridiplantae</taxon>
        <taxon>Streptophyta</taxon>
        <taxon>Embryophyta</taxon>
        <taxon>Tracheophyta</taxon>
        <taxon>Spermatophyta</taxon>
        <taxon>Magnoliopsida</taxon>
        <taxon>Liliopsida</taxon>
        <taxon>Acoraceae</taxon>
        <taxon>Acorus</taxon>
    </lineage>
</organism>
<proteinExistence type="inferred from homology"/>
<keyword evidence="4 5" id="KW-0408">Iron</keyword>
<dbReference type="PANTHER" id="PTHR10543">
    <property type="entry name" value="BETA-CAROTENE DIOXYGENASE"/>
    <property type="match status" value="1"/>
</dbReference>
<keyword evidence="7" id="KW-1185">Reference proteome</keyword>
<comment type="similarity">
    <text evidence="1">Belongs to the carotenoid oxygenase family.</text>
</comment>
<reference evidence="6" key="1">
    <citation type="journal article" date="2023" name="Nat. Commun.">
        <title>Diploid and tetraploid genomes of Acorus and the evolution of monocots.</title>
        <authorList>
            <person name="Ma L."/>
            <person name="Liu K.W."/>
            <person name="Li Z."/>
            <person name="Hsiao Y.Y."/>
            <person name="Qi Y."/>
            <person name="Fu T."/>
            <person name="Tang G.D."/>
            <person name="Zhang D."/>
            <person name="Sun W.H."/>
            <person name="Liu D.K."/>
            <person name="Li Y."/>
            <person name="Chen G.Z."/>
            <person name="Liu X.D."/>
            <person name="Liao X.Y."/>
            <person name="Jiang Y.T."/>
            <person name="Yu X."/>
            <person name="Hao Y."/>
            <person name="Huang J."/>
            <person name="Zhao X.W."/>
            <person name="Ke S."/>
            <person name="Chen Y.Y."/>
            <person name="Wu W.L."/>
            <person name="Hsu J.L."/>
            <person name="Lin Y.F."/>
            <person name="Huang M.D."/>
            <person name="Li C.Y."/>
            <person name="Huang L."/>
            <person name="Wang Z.W."/>
            <person name="Zhao X."/>
            <person name="Zhong W.Y."/>
            <person name="Peng D.H."/>
            <person name="Ahmad S."/>
            <person name="Lan S."/>
            <person name="Zhang J.S."/>
            <person name="Tsai W.C."/>
            <person name="Van de Peer Y."/>
            <person name="Liu Z.J."/>
        </authorList>
    </citation>
    <scope>NUCLEOTIDE SEQUENCE</scope>
    <source>
        <strain evidence="6">CP</strain>
    </source>
</reference>
<dbReference type="GO" id="GO:0046872">
    <property type="term" value="F:metal ion binding"/>
    <property type="evidence" value="ECO:0007669"/>
    <property type="project" value="UniProtKB-KW"/>
</dbReference>
<comment type="caution">
    <text evidence="6">The sequence shown here is derived from an EMBL/GenBank/DDBJ whole genome shotgun (WGS) entry which is preliminary data.</text>
</comment>
<evidence type="ECO:0000256" key="5">
    <source>
        <dbReference type="PIRSR" id="PIRSR604294-1"/>
    </source>
</evidence>
<keyword evidence="3 6" id="KW-0560">Oxidoreductase</keyword>
<dbReference type="GO" id="GO:0016121">
    <property type="term" value="P:carotene catabolic process"/>
    <property type="evidence" value="ECO:0007669"/>
    <property type="project" value="TreeGrafter"/>
</dbReference>
<dbReference type="Proteomes" id="UP001180020">
    <property type="component" value="Unassembled WGS sequence"/>
</dbReference>
<protein>
    <submittedName>
        <fullName evidence="6">Carotenoid 9,10(9',10')-cleavage dioxygenase 1</fullName>
    </submittedName>
</protein>
<keyword evidence="3 6" id="KW-0223">Dioxygenase</keyword>
<name>A0AAV9EN08_ACOCL</name>
<comment type="cofactor">
    <cofactor evidence="5">
        <name>Fe(2+)</name>
        <dbReference type="ChEBI" id="CHEBI:29033"/>
    </cofactor>
    <text evidence="5">Binds 1 Fe(2+) ion per subunit.</text>
</comment>
<sequence length="233" mass="26757">MKTGEVKEGHLAQDDIAMDFPAINNRFMGLKNKYAYAQVLDSEQSSNIGMSMYKQLAKIYFDEHDEENKKIVKVECRVLEDNHFCSGVQFVERPGATDEDDGWVVCYIHDEKSNVSKVYIVDAKKFTEPPVAKIILPQRVPDGFHGTYTLTDKSLLIATTDYLYVFDTAEHRNDLVYQRPLLYSLLSANMDAIEEENQKSSLKEFESPRFTLMHKIVGNGFKSNSEIFRRTCN</sequence>
<dbReference type="GO" id="GO:0009570">
    <property type="term" value="C:chloroplast stroma"/>
    <property type="evidence" value="ECO:0007669"/>
    <property type="project" value="TreeGrafter"/>
</dbReference>
<evidence type="ECO:0000256" key="4">
    <source>
        <dbReference type="ARBA" id="ARBA00023004"/>
    </source>
</evidence>
<feature type="binding site" evidence="5">
    <location>
        <position position="145"/>
    </location>
    <ligand>
        <name>Fe cation</name>
        <dbReference type="ChEBI" id="CHEBI:24875"/>
        <note>catalytic</note>
    </ligand>
</feature>
<dbReference type="PANTHER" id="PTHR10543:SF142">
    <property type="entry name" value="OS06G0162550 PROTEIN"/>
    <property type="match status" value="1"/>
</dbReference>
<evidence type="ECO:0000256" key="2">
    <source>
        <dbReference type="ARBA" id="ARBA00022723"/>
    </source>
</evidence>
<dbReference type="GO" id="GO:0010436">
    <property type="term" value="F:carotenoid dioxygenase activity"/>
    <property type="evidence" value="ECO:0007669"/>
    <property type="project" value="TreeGrafter"/>
</dbReference>
<evidence type="ECO:0000256" key="3">
    <source>
        <dbReference type="ARBA" id="ARBA00022964"/>
    </source>
</evidence>